<evidence type="ECO:0000313" key="2">
    <source>
        <dbReference type="Proteomes" id="UP000245591"/>
    </source>
</evidence>
<sequence>MIYKLQRIVLGKQSFLVHLNSYSRASSNYSRRKITNSIIARTIKTNVAGTPSQPTTKSVAVNETVGIDANKGGDKGGVKGNDKAKVDEEKRRIIVPGTPVGSPKPGYDFLKQSAKEKLKAKFKDTMDKEQNLKRREELFRKIGESYWQGVADLKKYGPKLFEATTELIPEKESKYIHRLFVKSLSGSEQELASFTRGKISLVTMEFTKFGEEHTKSFISEFEKEFVKDKQIQIVQVNIEENWLKAFILKACLPYLRKNTPVHRHNSYFTHFGEVDTMRRELGIANRFLGYVFLVDKNTKIRWYGNGKATEKEISTMINLTKKLKAQ</sequence>
<dbReference type="PANTHER" id="PTHR28106:SF1">
    <property type="entry name" value="MITOCHONDRIAL ATPASE COMPLEX SUBUNIT ATP10"/>
    <property type="match status" value="1"/>
</dbReference>
<protein>
    <submittedName>
        <fullName evidence="1">Uncharacterized protein</fullName>
    </submittedName>
</protein>
<dbReference type="InterPro" id="IPR007849">
    <property type="entry name" value="ATP10"/>
</dbReference>
<evidence type="ECO:0000313" key="1">
    <source>
        <dbReference type="EMBL" id="PWA00464.1"/>
    </source>
</evidence>
<name>A0A2U1J5Y3_SMIAN</name>
<comment type="caution">
    <text evidence="1">The sequence shown here is derived from an EMBL/GenBank/DDBJ whole genome shotgun (WGS) entry which is preliminary data.</text>
</comment>
<dbReference type="AlphaFoldDB" id="A0A2U1J5Y3"/>
<dbReference type="Proteomes" id="UP000245591">
    <property type="component" value="Unassembled WGS sequence"/>
</dbReference>
<dbReference type="Gene3D" id="3.40.30.10">
    <property type="entry name" value="Glutaredoxin"/>
    <property type="match status" value="1"/>
</dbReference>
<gene>
    <name evidence="1" type="ORF">BB558_003502</name>
</gene>
<dbReference type="Pfam" id="PF05176">
    <property type="entry name" value="ATP-synt_10"/>
    <property type="match status" value="1"/>
</dbReference>
<dbReference type="EMBL" id="MBFU01000333">
    <property type="protein sequence ID" value="PWA00464.1"/>
    <property type="molecule type" value="Genomic_DNA"/>
</dbReference>
<proteinExistence type="predicted"/>
<reference evidence="1 2" key="1">
    <citation type="journal article" date="2018" name="MBio">
        <title>Comparative Genomics Reveals the Core Gene Toolbox for the Fungus-Insect Symbiosis.</title>
        <authorList>
            <person name="Wang Y."/>
            <person name="Stata M."/>
            <person name="Wang W."/>
            <person name="Stajich J.E."/>
            <person name="White M.M."/>
            <person name="Moncalvo J.M."/>
        </authorList>
    </citation>
    <scope>NUCLEOTIDE SEQUENCE [LARGE SCALE GENOMIC DNA]</scope>
    <source>
        <strain evidence="1 2">AUS-126-30</strain>
    </source>
</reference>
<dbReference type="GO" id="GO:0033615">
    <property type="term" value="P:mitochondrial proton-transporting ATP synthase complex assembly"/>
    <property type="evidence" value="ECO:0007669"/>
    <property type="project" value="TreeGrafter"/>
</dbReference>
<dbReference type="GO" id="GO:0005743">
    <property type="term" value="C:mitochondrial inner membrane"/>
    <property type="evidence" value="ECO:0007669"/>
    <property type="project" value="TreeGrafter"/>
</dbReference>
<accession>A0A2U1J5Y3</accession>
<dbReference type="PANTHER" id="PTHR28106">
    <property type="entry name" value="MITOCHONDRIAL ATPASE COMPLEX SUBUNIT ATP10"/>
    <property type="match status" value="1"/>
</dbReference>
<organism evidence="1 2">
    <name type="scientific">Smittium angustum</name>
    <dbReference type="NCBI Taxonomy" id="133377"/>
    <lineage>
        <taxon>Eukaryota</taxon>
        <taxon>Fungi</taxon>
        <taxon>Fungi incertae sedis</taxon>
        <taxon>Zoopagomycota</taxon>
        <taxon>Kickxellomycotina</taxon>
        <taxon>Harpellomycetes</taxon>
        <taxon>Harpellales</taxon>
        <taxon>Legeriomycetaceae</taxon>
        <taxon>Smittium</taxon>
    </lineage>
</organism>
<keyword evidence="2" id="KW-1185">Reference proteome</keyword>